<evidence type="ECO:0000256" key="1">
    <source>
        <dbReference type="SAM" id="MobiDB-lite"/>
    </source>
</evidence>
<organism evidence="3 4">
    <name type="scientific">Eiseniibacteriota bacterium</name>
    <dbReference type="NCBI Taxonomy" id="2212470"/>
    <lineage>
        <taxon>Bacteria</taxon>
        <taxon>Candidatus Eiseniibacteriota</taxon>
    </lineage>
</organism>
<dbReference type="AlphaFoldDB" id="A0A538SIK5"/>
<feature type="signal peptide" evidence="2">
    <location>
        <begin position="1"/>
        <end position="19"/>
    </location>
</feature>
<dbReference type="Proteomes" id="UP000320184">
    <property type="component" value="Unassembled WGS sequence"/>
</dbReference>
<accession>A0A538SIK5</accession>
<reference evidence="3 4" key="1">
    <citation type="journal article" date="2019" name="Nat. Microbiol.">
        <title>Mediterranean grassland soil C-N compound turnover is dependent on rainfall and depth, and is mediated by genomically divergent microorganisms.</title>
        <authorList>
            <person name="Diamond S."/>
            <person name="Andeer P.F."/>
            <person name="Li Z."/>
            <person name="Crits-Christoph A."/>
            <person name="Burstein D."/>
            <person name="Anantharaman K."/>
            <person name="Lane K.R."/>
            <person name="Thomas B.C."/>
            <person name="Pan C."/>
            <person name="Northen T.R."/>
            <person name="Banfield J.F."/>
        </authorList>
    </citation>
    <scope>NUCLEOTIDE SEQUENCE [LARGE SCALE GENOMIC DNA]</scope>
    <source>
        <strain evidence="3">WS_3</strain>
    </source>
</reference>
<evidence type="ECO:0000313" key="4">
    <source>
        <dbReference type="Proteomes" id="UP000320184"/>
    </source>
</evidence>
<feature type="region of interest" description="Disordered" evidence="1">
    <location>
        <begin position="23"/>
        <end position="63"/>
    </location>
</feature>
<evidence type="ECO:0000256" key="2">
    <source>
        <dbReference type="SAM" id="SignalP"/>
    </source>
</evidence>
<dbReference type="PROSITE" id="PS51257">
    <property type="entry name" value="PROKAR_LIPOPROTEIN"/>
    <property type="match status" value="1"/>
</dbReference>
<protein>
    <submittedName>
        <fullName evidence="3">Uncharacterized protein</fullName>
    </submittedName>
</protein>
<comment type="caution">
    <text evidence="3">The sequence shown here is derived from an EMBL/GenBank/DDBJ whole genome shotgun (WGS) entry which is preliminary data.</text>
</comment>
<feature type="compositionally biased region" description="Pro residues" evidence="1">
    <location>
        <begin position="27"/>
        <end position="42"/>
    </location>
</feature>
<keyword evidence="2" id="KW-0732">Signal</keyword>
<sequence>MRSVIGCALGMAVTSAALLAGCSSGPSPQPQEPPSSTAPPANPSTGFTRTVSGAGDSVGAQPGSPSALYKYRFRQIDPASDRFTFQDRDLSFYFRPTPDALHFQVENRQNRPVWIDWERSTFVDPFGKTGKIAHASTTWRDRFSVQAPTQIVGLQVYGDYLLPLDYLVDPAGSGQQLHRTLFPEDTSAPQYDDRTFGADLVFRVENSPRSYSFRFKVSAVVPR</sequence>
<feature type="chain" id="PRO_5021855499" evidence="2">
    <location>
        <begin position="20"/>
        <end position="223"/>
    </location>
</feature>
<evidence type="ECO:0000313" key="3">
    <source>
        <dbReference type="EMBL" id="TMQ51199.1"/>
    </source>
</evidence>
<name>A0A538SIK5_UNCEI</name>
<gene>
    <name evidence="3" type="ORF">E6K73_06435</name>
</gene>
<proteinExistence type="predicted"/>
<dbReference type="EMBL" id="VBOT01000078">
    <property type="protein sequence ID" value="TMQ51199.1"/>
    <property type="molecule type" value="Genomic_DNA"/>
</dbReference>